<dbReference type="PANTHER" id="PTHR22916:SF51">
    <property type="entry name" value="GLYCOSYLTRANSFERASE EPSH-RELATED"/>
    <property type="match status" value="1"/>
</dbReference>
<proteinExistence type="predicted"/>
<keyword evidence="2" id="KW-0808">Transferase</keyword>
<dbReference type="Gene3D" id="1.10.10.10">
    <property type="entry name" value="Winged helix-like DNA-binding domain superfamily/Winged helix DNA-binding domain"/>
    <property type="match status" value="1"/>
</dbReference>
<dbReference type="PANTHER" id="PTHR22916">
    <property type="entry name" value="GLYCOSYLTRANSFERASE"/>
    <property type="match status" value="1"/>
</dbReference>
<reference evidence="5" key="1">
    <citation type="submission" date="2014-08" db="EMBL/GenBank/DDBJ databases">
        <title>Coriobacteriaceae sp. complete genome.</title>
        <authorList>
            <person name="Looft T."/>
            <person name="Bayles D.O."/>
            <person name="Stanton T.B."/>
        </authorList>
    </citation>
    <scope>NUCLEOTIDE SEQUENCE [LARGE SCALE GENOMIC DNA]</scope>
    <source>
        <strain evidence="5">68-1-3</strain>
    </source>
</reference>
<dbReference type="GO" id="GO:0016757">
    <property type="term" value="F:glycosyltransferase activity"/>
    <property type="evidence" value="ECO:0007669"/>
    <property type="project" value="UniProtKB-KW"/>
</dbReference>
<evidence type="ECO:0000313" key="4">
    <source>
        <dbReference type="EMBL" id="AJC11673.1"/>
    </source>
</evidence>
<protein>
    <recommendedName>
        <fullName evidence="3">Glycosyltransferase 2-like domain-containing protein</fullName>
    </recommendedName>
</protein>
<dbReference type="STRING" id="1531429.JI75_02230"/>
<dbReference type="RefSeq" id="WP_039688391.1">
    <property type="nucleotide sequence ID" value="NZ_CP009302.1"/>
</dbReference>
<reference evidence="4 5" key="2">
    <citation type="journal article" date="2015" name="Genome Announc.">
        <title>Complete Genome Sequence of Coriobacteriaceae Strain 68-1-3, a Novel Mucus-Degrading Isolate from the Swine Intestinal Tract.</title>
        <authorList>
            <person name="Looft T."/>
            <person name="Bayles D.O."/>
            <person name="Alt D.P."/>
            <person name="Stanton T.B."/>
        </authorList>
    </citation>
    <scope>NUCLEOTIDE SEQUENCE [LARGE SCALE GENOMIC DNA]</scope>
    <source>
        <strain evidence="4 5">68-1-3</strain>
    </source>
</reference>
<dbReference type="SUPFAM" id="SSF53448">
    <property type="entry name" value="Nucleotide-diphospho-sugar transferases"/>
    <property type="match status" value="1"/>
</dbReference>
<dbReference type="EMBL" id="CP009302">
    <property type="protein sequence ID" value="AJC11673.1"/>
    <property type="molecule type" value="Genomic_DNA"/>
</dbReference>
<dbReference type="Proteomes" id="UP000031121">
    <property type="component" value="Chromosome"/>
</dbReference>
<dbReference type="Pfam" id="PF00535">
    <property type="entry name" value="Glycos_transf_2"/>
    <property type="match status" value="1"/>
</dbReference>
<feature type="domain" description="Glycosyltransferase 2-like" evidence="3">
    <location>
        <begin position="5"/>
        <end position="170"/>
    </location>
</feature>
<dbReference type="InterPro" id="IPR001173">
    <property type="entry name" value="Glyco_trans_2-like"/>
</dbReference>
<keyword evidence="1" id="KW-0328">Glycosyltransferase</keyword>
<name>A0A0A8B4E2_9ACTN</name>
<dbReference type="Gene3D" id="3.90.550.10">
    <property type="entry name" value="Spore Coat Polysaccharide Biosynthesis Protein SpsA, Chain A"/>
    <property type="match status" value="1"/>
</dbReference>
<dbReference type="InterPro" id="IPR036390">
    <property type="entry name" value="WH_DNA-bd_sf"/>
</dbReference>
<keyword evidence="5" id="KW-1185">Reference proteome</keyword>
<dbReference type="InterPro" id="IPR029044">
    <property type="entry name" value="Nucleotide-diphossugar_trans"/>
</dbReference>
<evidence type="ECO:0000256" key="2">
    <source>
        <dbReference type="ARBA" id="ARBA00022679"/>
    </source>
</evidence>
<sequence>MPKVSIIVPVYNAASVLERCIDSILCQTLADFELLLIDDGSEDSSPLICDDYANRDARVKVVHKRNAGVSMARNTALDLACGDYLQFVDADDWIAPDCTQNMVGAIEESGCDMVIADFYRVVNEWAAVKGSISGQGPLTREEYGDLLLENPADYYFGALWNKLFRRSVVEEFSLRMDPQLSWCEDFIFNMEYVLHASTVFPLHAPGYYYVKTEGSLVSQGMNVADVVRMKLNVVEYYRDFYRRLYDERDYRARRLGVYRFLVEFSHDDAAIPFVSESKRLSLDEDVPASEGLGRADSFFGLCRQRVLFDRALEEVAGEFELDVRDVELLLYLRNAGERRSVQEAAELLGLSPIAIAASLQKLVARRFVPIGSAESLSDVASNLQLPLREQMMTLLDVSLTPQADALLRKVDRVCGQFEAMRSSRLDADEREVFERLERKVSEAVGEVLGR</sequence>
<gene>
    <name evidence="4" type="ORF">JI75_02230</name>
</gene>
<accession>A0A0A8B4E2</accession>
<dbReference type="OrthoDB" id="3189257at2"/>
<dbReference type="AlphaFoldDB" id="A0A0A8B4E2"/>
<evidence type="ECO:0000259" key="3">
    <source>
        <dbReference type="Pfam" id="PF00535"/>
    </source>
</evidence>
<dbReference type="HOGENOM" id="CLU_034447_0_0_11"/>
<dbReference type="CDD" id="cd00761">
    <property type="entry name" value="Glyco_tranf_GTA_type"/>
    <property type="match status" value="1"/>
</dbReference>
<dbReference type="SUPFAM" id="SSF46785">
    <property type="entry name" value="Winged helix' DNA-binding domain"/>
    <property type="match status" value="1"/>
</dbReference>
<evidence type="ECO:0000313" key="5">
    <source>
        <dbReference type="Proteomes" id="UP000031121"/>
    </source>
</evidence>
<dbReference type="KEGG" id="cbac:JI75_02230"/>
<dbReference type="InterPro" id="IPR036388">
    <property type="entry name" value="WH-like_DNA-bd_sf"/>
</dbReference>
<evidence type="ECO:0000256" key="1">
    <source>
        <dbReference type="ARBA" id="ARBA00022676"/>
    </source>
</evidence>
<organism evidence="4 5">
    <name type="scientific">Berryella intestinalis</name>
    <dbReference type="NCBI Taxonomy" id="1531429"/>
    <lineage>
        <taxon>Bacteria</taxon>
        <taxon>Bacillati</taxon>
        <taxon>Actinomycetota</taxon>
        <taxon>Coriobacteriia</taxon>
        <taxon>Eggerthellales</taxon>
        <taxon>Eggerthellaceae</taxon>
        <taxon>Berryella</taxon>
    </lineage>
</organism>